<sequence>MRPTLAQGRLLRLMRDNPEVYLQRSQYGKTIQFSIAGNYKMRKKIRRQTGEALEKAGFIEEWSGGRTWENGYKISALGKSAIENWKDIDFEGDKHGEAKLSHRQVFSALLIAFSEKHPGWPRRYICIPELVSDQIDRRIDLFVMDCWKPYVKSSYEIKVNRSDFIKEMKSPEKRQFALSISNRFYFATPEGLISPDELPIEAGLIEVADDNTISTVVEAPYRDAIPPTWGLITKIFRSMNGDK</sequence>
<organism evidence="1">
    <name type="scientific">marine sediment metagenome</name>
    <dbReference type="NCBI Taxonomy" id="412755"/>
    <lineage>
        <taxon>unclassified sequences</taxon>
        <taxon>metagenomes</taxon>
        <taxon>ecological metagenomes</taxon>
    </lineage>
</organism>
<comment type="caution">
    <text evidence="1">The sequence shown here is derived from an EMBL/GenBank/DDBJ whole genome shotgun (WGS) entry which is preliminary data.</text>
</comment>
<dbReference type="AlphaFoldDB" id="A0A0F9PNF1"/>
<gene>
    <name evidence="1" type="ORF">LCGC14_0805250</name>
</gene>
<proteinExistence type="predicted"/>
<protein>
    <submittedName>
        <fullName evidence="1">Uncharacterized protein</fullName>
    </submittedName>
</protein>
<evidence type="ECO:0000313" key="1">
    <source>
        <dbReference type="EMBL" id="KKN33275.1"/>
    </source>
</evidence>
<dbReference type="EMBL" id="LAZR01002191">
    <property type="protein sequence ID" value="KKN33275.1"/>
    <property type="molecule type" value="Genomic_DNA"/>
</dbReference>
<accession>A0A0F9PNF1</accession>
<reference evidence="1" key="1">
    <citation type="journal article" date="2015" name="Nature">
        <title>Complex archaea that bridge the gap between prokaryotes and eukaryotes.</title>
        <authorList>
            <person name="Spang A."/>
            <person name="Saw J.H."/>
            <person name="Jorgensen S.L."/>
            <person name="Zaremba-Niedzwiedzka K."/>
            <person name="Martijn J."/>
            <person name="Lind A.E."/>
            <person name="van Eijk R."/>
            <person name="Schleper C."/>
            <person name="Guy L."/>
            <person name="Ettema T.J."/>
        </authorList>
    </citation>
    <scope>NUCLEOTIDE SEQUENCE</scope>
</reference>
<name>A0A0F9PNF1_9ZZZZ</name>